<evidence type="ECO:0000313" key="7">
    <source>
        <dbReference type="EMBL" id="RNB77641.1"/>
    </source>
</evidence>
<sequence>MDRSAEERLHASIRQTLAGNRDAFGELYDLTIHEVKKTVLFLLDNKQDAEDVIHDIYLEVYRSLHNYDHARTFSSWLTGVAVRQIQNYRRRGWKIVRLFNKVQLLSPVQTVPDISKEVVEQLEQQQLMEQIQQLPFKFRSVLVLKYWHGCTQEEIAEILQLPIGTVKSRLHHALMKAREIVSQQSLTLGREQ</sequence>
<gene>
    <name evidence="7" type="ORF">EDM58_14270</name>
</gene>
<dbReference type="PANTHER" id="PTHR43133">
    <property type="entry name" value="RNA POLYMERASE ECF-TYPE SIGMA FACTO"/>
    <property type="match status" value="1"/>
</dbReference>
<keyword evidence="3" id="KW-0731">Sigma factor</keyword>
<dbReference type="InterPro" id="IPR036388">
    <property type="entry name" value="WH-like_DNA-bd_sf"/>
</dbReference>
<dbReference type="InterPro" id="IPR013325">
    <property type="entry name" value="RNA_pol_sigma_r2"/>
</dbReference>
<protein>
    <submittedName>
        <fullName evidence="7">Sigma-70 family RNA polymerase sigma factor</fullName>
    </submittedName>
</protein>
<evidence type="ECO:0000259" key="5">
    <source>
        <dbReference type="Pfam" id="PF04542"/>
    </source>
</evidence>
<dbReference type="CDD" id="cd06171">
    <property type="entry name" value="Sigma70_r4"/>
    <property type="match status" value="1"/>
</dbReference>
<dbReference type="InterPro" id="IPR013324">
    <property type="entry name" value="RNA_pol_sigma_r3/r4-like"/>
</dbReference>
<dbReference type="EMBL" id="RHHT01000029">
    <property type="protein sequence ID" value="RNB77641.1"/>
    <property type="molecule type" value="Genomic_DNA"/>
</dbReference>
<comment type="similarity">
    <text evidence="1">Belongs to the sigma-70 factor family. ECF subfamily.</text>
</comment>
<keyword evidence="4" id="KW-0804">Transcription</keyword>
<evidence type="ECO:0000256" key="3">
    <source>
        <dbReference type="ARBA" id="ARBA00023082"/>
    </source>
</evidence>
<evidence type="ECO:0000259" key="6">
    <source>
        <dbReference type="Pfam" id="PF08281"/>
    </source>
</evidence>
<dbReference type="Gene3D" id="1.10.10.10">
    <property type="entry name" value="Winged helix-like DNA-binding domain superfamily/Winged helix DNA-binding domain"/>
    <property type="match status" value="1"/>
</dbReference>
<dbReference type="SUPFAM" id="SSF88946">
    <property type="entry name" value="Sigma2 domain of RNA polymerase sigma factors"/>
    <property type="match status" value="1"/>
</dbReference>
<dbReference type="GO" id="GO:0006352">
    <property type="term" value="P:DNA-templated transcription initiation"/>
    <property type="evidence" value="ECO:0007669"/>
    <property type="project" value="InterPro"/>
</dbReference>
<dbReference type="Pfam" id="PF04542">
    <property type="entry name" value="Sigma70_r2"/>
    <property type="match status" value="1"/>
</dbReference>
<accession>A0A3M8CQC1</accession>
<dbReference type="GO" id="GO:0016987">
    <property type="term" value="F:sigma factor activity"/>
    <property type="evidence" value="ECO:0007669"/>
    <property type="project" value="UniProtKB-KW"/>
</dbReference>
<dbReference type="InterPro" id="IPR039425">
    <property type="entry name" value="RNA_pol_sigma-70-like"/>
</dbReference>
<dbReference type="RefSeq" id="WP_023558166.1">
    <property type="nucleotide sequence ID" value="NZ_JBCNED010000023.1"/>
</dbReference>
<evidence type="ECO:0000256" key="4">
    <source>
        <dbReference type="ARBA" id="ARBA00023163"/>
    </source>
</evidence>
<evidence type="ECO:0000256" key="2">
    <source>
        <dbReference type="ARBA" id="ARBA00023015"/>
    </source>
</evidence>
<dbReference type="SUPFAM" id="SSF88659">
    <property type="entry name" value="Sigma3 and sigma4 domains of RNA polymerase sigma factors"/>
    <property type="match status" value="1"/>
</dbReference>
<keyword evidence="2" id="KW-0805">Transcription regulation</keyword>
<feature type="domain" description="RNA polymerase sigma factor 70 region 4 type 2" evidence="6">
    <location>
        <begin position="125"/>
        <end position="176"/>
    </location>
</feature>
<dbReference type="NCBIfam" id="NF009195">
    <property type="entry name" value="PRK12543.1"/>
    <property type="match status" value="1"/>
</dbReference>
<dbReference type="Proteomes" id="UP000281915">
    <property type="component" value="Unassembled WGS sequence"/>
</dbReference>
<dbReference type="NCBIfam" id="TIGR02937">
    <property type="entry name" value="sigma70-ECF"/>
    <property type="match status" value="1"/>
</dbReference>
<evidence type="ECO:0000256" key="1">
    <source>
        <dbReference type="ARBA" id="ARBA00010641"/>
    </source>
</evidence>
<organism evidence="7 8">
    <name type="scientific">Brevibacillus panacihumi</name>
    <dbReference type="NCBI Taxonomy" id="497735"/>
    <lineage>
        <taxon>Bacteria</taxon>
        <taxon>Bacillati</taxon>
        <taxon>Bacillota</taxon>
        <taxon>Bacilli</taxon>
        <taxon>Bacillales</taxon>
        <taxon>Paenibacillaceae</taxon>
        <taxon>Brevibacillus</taxon>
    </lineage>
</organism>
<evidence type="ECO:0000313" key="8">
    <source>
        <dbReference type="Proteomes" id="UP000281915"/>
    </source>
</evidence>
<dbReference type="AlphaFoldDB" id="A0A3M8CQC1"/>
<dbReference type="Pfam" id="PF08281">
    <property type="entry name" value="Sigma70_r4_2"/>
    <property type="match status" value="1"/>
</dbReference>
<dbReference type="Gene3D" id="1.10.1740.10">
    <property type="match status" value="1"/>
</dbReference>
<dbReference type="InterPro" id="IPR007627">
    <property type="entry name" value="RNA_pol_sigma70_r2"/>
</dbReference>
<dbReference type="PANTHER" id="PTHR43133:SF60">
    <property type="entry name" value="RNA POLYMERASE SIGMA FACTOR SIGV"/>
    <property type="match status" value="1"/>
</dbReference>
<dbReference type="GO" id="GO:0003677">
    <property type="term" value="F:DNA binding"/>
    <property type="evidence" value="ECO:0007669"/>
    <property type="project" value="InterPro"/>
</dbReference>
<comment type="caution">
    <text evidence="7">The sequence shown here is derived from an EMBL/GenBank/DDBJ whole genome shotgun (WGS) entry which is preliminary data.</text>
</comment>
<name>A0A3M8CQC1_9BACL</name>
<reference evidence="7 8" key="1">
    <citation type="submission" date="2018-10" db="EMBL/GenBank/DDBJ databases">
        <title>Phylogenomics of Brevibacillus.</title>
        <authorList>
            <person name="Dunlap C."/>
        </authorList>
    </citation>
    <scope>NUCLEOTIDE SEQUENCE [LARGE SCALE GENOMIC DNA]</scope>
    <source>
        <strain evidence="7 8">JCM 15085</strain>
    </source>
</reference>
<proteinExistence type="inferred from homology"/>
<dbReference type="InterPro" id="IPR014284">
    <property type="entry name" value="RNA_pol_sigma-70_dom"/>
</dbReference>
<dbReference type="InterPro" id="IPR013249">
    <property type="entry name" value="RNA_pol_sigma70_r4_t2"/>
</dbReference>
<feature type="domain" description="RNA polymerase sigma-70 region 2" evidence="5">
    <location>
        <begin position="33"/>
        <end position="94"/>
    </location>
</feature>